<feature type="region of interest" description="Disordered" evidence="2">
    <location>
        <begin position="186"/>
        <end position="219"/>
    </location>
</feature>
<reference evidence="3" key="1">
    <citation type="submission" date="2023-02" db="EMBL/GenBank/DDBJ databases">
        <title>Actinomadura rubrobrunea NBRC 14622.</title>
        <authorList>
            <person name="Ichikawa N."/>
            <person name="Sato H."/>
            <person name="Tonouchi N."/>
        </authorList>
    </citation>
    <scope>NUCLEOTIDE SEQUENCE</scope>
    <source>
        <strain evidence="3">NBRC 14622</strain>
    </source>
</reference>
<feature type="compositionally biased region" description="Low complexity" evidence="2">
    <location>
        <begin position="862"/>
        <end position="878"/>
    </location>
</feature>
<feature type="compositionally biased region" description="Polar residues" evidence="2">
    <location>
        <begin position="772"/>
        <end position="785"/>
    </location>
</feature>
<dbReference type="InterPro" id="IPR027417">
    <property type="entry name" value="P-loop_NTPase"/>
</dbReference>
<dbReference type="EMBL" id="BSRZ01000006">
    <property type="protein sequence ID" value="GLW64828.1"/>
    <property type="molecule type" value="Genomic_DNA"/>
</dbReference>
<dbReference type="Gene3D" id="3.40.50.300">
    <property type="entry name" value="P-loop containing nucleotide triphosphate hydrolases"/>
    <property type="match status" value="1"/>
</dbReference>
<evidence type="ECO:0000256" key="1">
    <source>
        <dbReference type="SAM" id="Coils"/>
    </source>
</evidence>
<dbReference type="Gene3D" id="1.10.287.1490">
    <property type="match status" value="1"/>
</dbReference>
<evidence type="ECO:0000313" key="3">
    <source>
        <dbReference type="EMBL" id="GLW64828.1"/>
    </source>
</evidence>
<evidence type="ECO:0000256" key="2">
    <source>
        <dbReference type="SAM" id="MobiDB-lite"/>
    </source>
</evidence>
<feature type="coiled-coil region" evidence="1">
    <location>
        <begin position="443"/>
        <end position="512"/>
    </location>
</feature>
<sequence>MAAVEYSGHSGGTNDGAPPPDASPERLRAAVEETYGPLTETYERLEQRLRQSGARAVGWAPYVDALRAFRERRVAGDWSDLARLLVDPASLNAADGPSNVRLVEVTQNAVQAVHEIVAPLLSGGERALLLAPTAEEAEQIAQSFADDETAFVVHIAAVADRNPDLPAEDSTGTLPLKPATDEHLAAAGVDPSTGTRPLRPVEDEPSGAPRAPEATMSTATVRPVGEAWRQAWQTEGRFLQRGLVWMEQWPRDVAALDALRAEDQRRRAELDAQLAALRARIDELRTAASTAEQAVADAEREAERLAAELERITAELAEPRAEAQRLQEAADAAAAEANRLSQAADAAHDRLAQIDGRIAHARTELQAAREQEAALAGQLEKARHDLPVAAAEAERLQAASADADAEAHAAYYRAVSAESALSARRRRMTLSQRLHVAAPPPELRELRAEAKARKREADQAAVRAAEARQAAEQAELRRSGLLRFVNEGGAGLEAARQAQQRFDAEIIRLTAERETVAGECRERAREAAQAVDRATQAAGAARHAHQTVRMIEERLAAVRAARQEAVAAGERSRALAATATQRLAEAESELSEREAAAERENAARAAELASAEETVRRTRENIRDFCGTDPATAEPGRLEAHQRRAMQRIEQLSGYLEAGDRGHDAGDDAADLLLRTADLVCATPLAAALPLDPSAEFDALIVTGAGAVTDAEFLVGAVRTRHWTLLGDPARRPVAYSDYADAPAALTSPFTRCAEAAPHTFTRPDSVPAADSTDTPAPNTQAAPSPTTDPADRGAATTAAETEQGSGADTASAAELAGTHESSQPAPGISQPSGDVPTRDATRDAETMQSGVEEPEDEHHTQATTAQTDDSQDAAVTTPHEAAEHAPSHDATTADVAAPEHADGETPEDPPHAQAAAGQISAATTGEDEPSHDAVDTTSGDSTASNTPAETSAELGPGADTASPAELPGANAEADTPHAIPDTETVAAQPAGEAIADDATGHAGAGQAQDESHPQTFAPEQADGAASEDASHPHSETEQAGASGDPSHDAASSTEVTTPHGVTEDALSGGITPEAEEADLERAADATSGGVTAGGAEAGEDDPAVGATDAATSVDSTTPGEGADAEKGQPRD</sequence>
<dbReference type="Proteomes" id="UP001165124">
    <property type="component" value="Unassembled WGS sequence"/>
</dbReference>
<accession>A0A9W6PXK2</accession>
<protein>
    <submittedName>
        <fullName evidence="3">Uncharacterized protein</fullName>
    </submittedName>
</protein>
<feature type="compositionally biased region" description="Basic and acidic residues" evidence="2">
    <location>
        <begin position="837"/>
        <end position="846"/>
    </location>
</feature>
<feature type="compositionally biased region" description="Low complexity" evidence="2">
    <location>
        <begin position="913"/>
        <end position="925"/>
    </location>
</feature>
<feature type="region of interest" description="Disordered" evidence="2">
    <location>
        <begin position="1"/>
        <end position="25"/>
    </location>
</feature>
<dbReference type="AlphaFoldDB" id="A0A9W6PXK2"/>
<feature type="compositionally biased region" description="Polar residues" evidence="2">
    <location>
        <begin position="820"/>
        <end position="833"/>
    </location>
</feature>
<feature type="coiled-coil region" evidence="1">
    <location>
        <begin position="260"/>
        <end position="399"/>
    </location>
</feature>
<evidence type="ECO:0000313" key="4">
    <source>
        <dbReference type="Proteomes" id="UP001165124"/>
    </source>
</evidence>
<comment type="caution">
    <text evidence="3">The sequence shown here is derived from an EMBL/GenBank/DDBJ whole genome shotgun (WGS) entry which is preliminary data.</text>
</comment>
<feature type="compositionally biased region" description="Polar residues" evidence="2">
    <location>
        <begin position="936"/>
        <end position="950"/>
    </location>
</feature>
<organism evidence="3 4">
    <name type="scientific">Actinomadura rubrobrunea</name>
    <dbReference type="NCBI Taxonomy" id="115335"/>
    <lineage>
        <taxon>Bacteria</taxon>
        <taxon>Bacillati</taxon>
        <taxon>Actinomycetota</taxon>
        <taxon>Actinomycetes</taxon>
        <taxon>Streptosporangiales</taxon>
        <taxon>Thermomonosporaceae</taxon>
        <taxon>Actinomadura</taxon>
    </lineage>
</organism>
<proteinExistence type="predicted"/>
<feature type="coiled-coil region" evidence="1">
    <location>
        <begin position="576"/>
        <end position="603"/>
    </location>
</feature>
<name>A0A9W6PXK2_9ACTN</name>
<feature type="compositionally biased region" description="Low complexity" evidence="2">
    <location>
        <begin position="786"/>
        <end position="803"/>
    </location>
</feature>
<feature type="compositionally biased region" description="Low complexity" evidence="2">
    <location>
        <begin position="1104"/>
        <end position="1118"/>
    </location>
</feature>
<feature type="region of interest" description="Disordered" evidence="2">
    <location>
        <begin position="761"/>
        <end position="1132"/>
    </location>
</feature>
<keyword evidence="4" id="KW-1185">Reference proteome</keyword>
<dbReference type="RefSeq" id="WP_067907205.1">
    <property type="nucleotide sequence ID" value="NZ_BSRZ01000006.1"/>
</dbReference>
<keyword evidence="1" id="KW-0175">Coiled coil</keyword>
<gene>
    <name evidence="3" type="ORF">Arub01_30720</name>
</gene>